<dbReference type="InterPro" id="IPR016181">
    <property type="entry name" value="Acyl_CoA_acyltransferase"/>
</dbReference>
<accession>A0A256FCE3</accession>
<dbReference type="CDD" id="cd04301">
    <property type="entry name" value="NAT_SF"/>
    <property type="match status" value="1"/>
</dbReference>
<evidence type="ECO:0000256" key="2">
    <source>
        <dbReference type="ARBA" id="ARBA00023315"/>
    </source>
</evidence>
<keyword evidence="5" id="KW-1185">Reference proteome</keyword>
<feature type="domain" description="N-acetyltransferase" evidence="3">
    <location>
        <begin position="7"/>
        <end position="163"/>
    </location>
</feature>
<keyword evidence="1 4" id="KW-0808">Transferase</keyword>
<dbReference type="AlphaFoldDB" id="A0A256FCE3"/>
<name>A0A256FCE3_9HYPH</name>
<gene>
    <name evidence="4" type="ORF">CEV33_1316</name>
</gene>
<dbReference type="EMBL" id="NNRL01000159">
    <property type="protein sequence ID" value="OYR12532.1"/>
    <property type="molecule type" value="Genomic_DNA"/>
</dbReference>
<dbReference type="PROSITE" id="PS51186">
    <property type="entry name" value="GNAT"/>
    <property type="match status" value="1"/>
</dbReference>
<organism evidence="4 5">
    <name type="scientific">Brucella grignonensis</name>
    <dbReference type="NCBI Taxonomy" id="94627"/>
    <lineage>
        <taxon>Bacteria</taxon>
        <taxon>Pseudomonadati</taxon>
        <taxon>Pseudomonadota</taxon>
        <taxon>Alphaproteobacteria</taxon>
        <taxon>Hyphomicrobiales</taxon>
        <taxon>Brucellaceae</taxon>
        <taxon>Brucella/Ochrobactrum group</taxon>
        <taxon>Brucella</taxon>
    </lineage>
</organism>
<dbReference type="Proteomes" id="UP000216478">
    <property type="component" value="Unassembled WGS sequence"/>
</dbReference>
<comment type="caution">
    <text evidence="4">The sequence shown here is derived from an EMBL/GenBank/DDBJ whole genome shotgun (WGS) entry which is preliminary data.</text>
</comment>
<protein>
    <submittedName>
        <fullName evidence="4">GCN5-related N-acetyltransferase</fullName>
    </submittedName>
</protein>
<sequence length="163" mass="18687">MDAATEFQVRPVQPEDLETICRHRHEMFKVSGRTDEAVTPMTDNFRPWLEPRLADGRYFGWLILADAEVIAGVGMMVLDWPPHPSHPDQGARGYVLNMYVEPTYRRRGLGKRLMDLCRLEAERRGLTYTVLHATQQGRGLYEQLGWRPTTEMSLTLDAQDGAN</sequence>
<dbReference type="Gene3D" id="3.40.630.30">
    <property type="match status" value="1"/>
</dbReference>
<evidence type="ECO:0000313" key="4">
    <source>
        <dbReference type="EMBL" id="OYR12532.1"/>
    </source>
</evidence>
<evidence type="ECO:0000259" key="3">
    <source>
        <dbReference type="PROSITE" id="PS51186"/>
    </source>
</evidence>
<dbReference type="RefSeq" id="WP_034002759.1">
    <property type="nucleotide sequence ID" value="NZ_JBHEER010000005.1"/>
</dbReference>
<dbReference type="InterPro" id="IPR050832">
    <property type="entry name" value="Bact_Acetyltransf"/>
</dbReference>
<dbReference type="PANTHER" id="PTHR43877">
    <property type="entry name" value="AMINOALKYLPHOSPHONATE N-ACETYLTRANSFERASE-RELATED-RELATED"/>
    <property type="match status" value="1"/>
</dbReference>
<evidence type="ECO:0000313" key="5">
    <source>
        <dbReference type="Proteomes" id="UP000216478"/>
    </source>
</evidence>
<dbReference type="Pfam" id="PF00583">
    <property type="entry name" value="Acetyltransf_1"/>
    <property type="match status" value="1"/>
</dbReference>
<dbReference type="GO" id="GO:0016747">
    <property type="term" value="F:acyltransferase activity, transferring groups other than amino-acyl groups"/>
    <property type="evidence" value="ECO:0007669"/>
    <property type="project" value="InterPro"/>
</dbReference>
<keyword evidence="2" id="KW-0012">Acyltransferase</keyword>
<evidence type="ECO:0000256" key="1">
    <source>
        <dbReference type="ARBA" id="ARBA00022679"/>
    </source>
</evidence>
<dbReference type="OrthoDB" id="7567369at2"/>
<proteinExistence type="predicted"/>
<reference evidence="4 5" key="1">
    <citation type="submission" date="2017-07" db="EMBL/GenBank/DDBJ databases">
        <title>Phylogenetic study on the rhizospheric bacterium Ochrobactrum sp. A44.</title>
        <authorList>
            <person name="Krzyzanowska D.M."/>
            <person name="Ossowicki A."/>
            <person name="Rajewska M."/>
            <person name="Maciag T."/>
            <person name="Kaczynski Z."/>
            <person name="Czerwicka M."/>
            <person name="Jafra S."/>
        </authorList>
    </citation>
    <scope>NUCLEOTIDE SEQUENCE [LARGE SCALE GENOMIC DNA]</scope>
    <source>
        <strain evidence="4 5">OgA9a</strain>
    </source>
</reference>
<dbReference type="InterPro" id="IPR000182">
    <property type="entry name" value="GNAT_dom"/>
</dbReference>
<dbReference type="SUPFAM" id="SSF55729">
    <property type="entry name" value="Acyl-CoA N-acyltransferases (Nat)"/>
    <property type="match status" value="1"/>
</dbReference>